<reference evidence="1 2" key="1">
    <citation type="journal article" date="2023" name="Life. Sci Alliance">
        <title>Evolutionary insights into 3D genome organization and epigenetic landscape of Vigna mungo.</title>
        <authorList>
            <person name="Junaid A."/>
            <person name="Singh B."/>
            <person name="Bhatia S."/>
        </authorList>
    </citation>
    <scope>NUCLEOTIDE SEQUENCE [LARGE SCALE GENOMIC DNA]</scope>
    <source>
        <strain evidence="1">Urdbean</strain>
    </source>
</reference>
<evidence type="ECO:0000313" key="1">
    <source>
        <dbReference type="EMBL" id="WVZ06899.1"/>
    </source>
</evidence>
<proteinExistence type="predicted"/>
<dbReference type="AlphaFoldDB" id="A0AAQ3NBI2"/>
<dbReference type="EMBL" id="CP144695">
    <property type="protein sequence ID" value="WVZ06899.1"/>
    <property type="molecule type" value="Genomic_DNA"/>
</dbReference>
<keyword evidence="2" id="KW-1185">Reference proteome</keyword>
<sequence>MSLLQNKSSHFGLCLIRTETCGQQNQWQKPSCYRAATIPSFQTRSTRCNQMHIAIVNHHENLIHHTFIVTRTWTIVMEHRSDDNSSNYHKSLCKYAIVIHLLFTSHS</sequence>
<organism evidence="1 2">
    <name type="scientific">Vigna mungo</name>
    <name type="common">Black gram</name>
    <name type="synonym">Phaseolus mungo</name>
    <dbReference type="NCBI Taxonomy" id="3915"/>
    <lineage>
        <taxon>Eukaryota</taxon>
        <taxon>Viridiplantae</taxon>
        <taxon>Streptophyta</taxon>
        <taxon>Embryophyta</taxon>
        <taxon>Tracheophyta</taxon>
        <taxon>Spermatophyta</taxon>
        <taxon>Magnoliopsida</taxon>
        <taxon>eudicotyledons</taxon>
        <taxon>Gunneridae</taxon>
        <taxon>Pentapetalae</taxon>
        <taxon>rosids</taxon>
        <taxon>fabids</taxon>
        <taxon>Fabales</taxon>
        <taxon>Fabaceae</taxon>
        <taxon>Papilionoideae</taxon>
        <taxon>50 kb inversion clade</taxon>
        <taxon>NPAAA clade</taxon>
        <taxon>indigoferoid/millettioid clade</taxon>
        <taxon>Phaseoleae</taxon>
        <taxon>Vigna</taxon>
    </lineage>
</organism>
<gene>
    <name evidence="1" type="ORF">V8G54_020245</name>
</gene>
<protein>
    <submittedName>
        <fullName evidence="1">Uncharacterized protein</fullName>
    </submittedName>
</protein>
<evidence type="ECO:0000313" key="2">
    <source>
        <dbReference type="Proteomes" id="UP001374535"/>
    </source>
</evidence>
<dbReference type="Proteomes" id="UP001374535">
    <property type="component" value="Chromosome 6"/>
</dbReference>
<name>A0AAQ3NBI2_VIGMU</name>
<accession>A0AAQ3NBI2</accession>